<accession>A0A238YJQ6</accession>
<sequence>MENKHIYQDWLSLTQTKHTTISAACFMEVEKQYTQPNRYYHTLDHVAQLFDQIKLLKHSKTEIRLLVHVALFHDVIYDYKSTDNEFQSAQFATKWLTTLGIEMTSVDSINDMIIATATHTSDCPLTKVFLDMDLSILGATPEKYQQYCNDIRKEYQKIPLFLYKQGRKRFLKQLLSRNWIFQTKHFQVAFEDNARKNMKKELEEYSK</sequence>
<organism evidence="1 2">
    <name type="scientific">Dokdonia pacifica</name>
    <dbReference type="NCBI Taxonomy" id="1627892"/>
    <lineage>
        <taxon>Bacteria</taxon>
        <taxon>Pseudomonadati</taxon>
        <taxon>Bacteroidota</taxon>
        <taxon>Flavobacteriia</taxon>
        <taxon>Flavobacteriales</taxon>
        <taxon>Flavobacteriaceae</taxon>
        <taxon>Dokdonia</taxon>
    </lineage>
</organism>
<protein>
    <submittedName>
        <fullName evidence="1">Predicted metal-dependent phosphohydrolase, HD superfamily</fullName>
    </submittedName>
</protein>
<dbReference type="EMBL" id="FZNY01000002">
    <property type="protein sequence ID" value="SNR70863.1"/>
    <property type="molecule type" value="Genomic_DNA"/>
</dbReference>
<dbReference type="AlphaFoldDB" id="A0A238YJQ6"/>
<dbReference type="PANTHER" id="PTHR21174">
    <property type="match status" value="1"/>
</dbReference>
<dbReference type="OrthoDB" id="9808993at2"/>
<proteinExistence type="predicted"/>
<dbReference type="InterPro" id="IPR009218">
    <property type="entry name" value="HD_phosphohydro"/>
</dbReference>
<evidence type="ECO:0000313" key="1">
    <source>
        <dbReference type="EMBL" id="SNR70863.1"/>
    </source>
</evidence>
<evidence type="ECO:0000313" key="2">
    <source>
        <dbReference type="Proteomes" id="UP000198379"/>
    </source>
</evidence>
<dbReference type="SUPFAM" id="SSF109604">
    <property type="entry name" value="HD-domain/PDEase-like"/>
    <property type="match status" value="1"/>
</dbReference>
<dbReference type="Proteomes" id="UP000198379">
    <property type="component" value="Unassembled WGS sequence"/>
</dbReference>
<dbReference type="PIRSF" id="PIRSF035170">
    <property type="entry name" value="HD_phosphohydro"/>
    <property type="match status" value="1"/>
</dbReference>
<gene>
    <name evidence="1" type="ORF">SAMN06265376_10295</name>
</gene>
<keyword evidence="2" id="KW-1185">Reference proteome</keyword>
<dbReference type="Gene3D" id="1.10.3210.10">
    <property type="entry name" value="Hypothetical protein af1432"/>
    <property type="match status" value="1"/>
</dbReference>
<reference evidence="1 2" key="1">
    <citation type="submission" date="2017-06" db="EMBL/GenBank/DDBJ databases">
        <authorList>
            <person name="Kim H.J."/>
            <person name="Triplett B.A."/>
        </authorList>
    </citation>
    <scope>NUCLEOTIDE SEQUENCE [LARGE SCALE GENOMIC DNA]</scope>
    <source>
        <strain evidence="1 2">DSM 25597</strain>
    </source>
</reference>
<dbReference type="PANTHER" id="PTHR21174:SF0">
    <property type="entry name" value="HD PHOSPHOHYDROLASE FAMILY PROTEIN-RELATED"/>
    <property type="match status" value="1"/>
</dbReference>
<name>A0A238YJQ6_9FLAO</name>
<dbReference type="RefSeq" id="WP_089370875.1">
    <property type="nucleotide sequence ID" value="NZ_BMEP01000001.1"/>
</dbReference>
<keyword evidence="1" id="KW-0378">Hydrolase</keyword>
<dbReference type="GO" id="GO:0016787">
    <property type="term" value="F:hydrolase activity"/>
    <property type="evidence" value="ECO:0007669"/>
    <property type="project" value="UniProtKB-KW"/>
</dbReference>